<reference evidence="4" key="1">
    <citation type="submission" date="2016-11" db="UniProtKB">
        <authorList>
            <consortium name="WormBaseParasite"/>
        </authorList>
    </citation>
    <scope>IDENTIFICATION</scope>
</reference>
<dbReference type="InterPro" id="IPR001791">
    <property type="entry name" value="Laminin_G"/>
</dbReference>
<feature type="compositionally biased region" description="Basic residues" evidence="1">
    <location>
        <begin position="301"/>
        <end position="314"/>
    </location>
</feature>
<feature type="compositionally biased region" description="Low complexity" evidence="1">
    <location>
        <begin position="541"/>
        <end position="551"/>
    </location>
</feature>
<keyword evidence="3" id="KW-1185">Reference proteome</keyword>
<sequence>KSRCNKPEDFCCCCLAPSAPLLAINLQPLWSLTFELLDFLPRDLPDFPDAAAPSSGVRGSVFIQLRQPLGFQGLQRLRLGDCEAQQKDTSGCADNETTVSLKLSTMSRRRRGRPPPDIKAAAAAAAAALRLWRLVAFGRCTTFLTEPGVAADPDAVDAGVEFAGLRHRLNWPEMLIELRPDAVNRVAAQVGGGGGGEQATTIVDNCRRLVGVVTANWRSGKRVAWLGLGLVWDRRWEGRPPQHSPSARAISSAMLCSAGDIAVAVASARRSRRISANEAASSVACCARRSAVKASGLRARRIHTDSRRRHRGQARLHQSPEQACIRQPRHSSCWHGNSTGFTITDRQTGQVNDSKSDDSDEADDEELDDSIGVWCCFFLRVFMLCFIAEAETDGDIVVAGIGNHQNHSIINAMQQHAAIGRIASVTTAATVGTSGRIGQSQPTGSGSGSQPSRVESAWIAFAPIHQAESAAVPQAGLLAGTGQTGCGIAAAQGGRAQLEQQVDSLGQVDAGHLARAFLHCANRKPLSPTVKPPPPPPPSPSSSSSSSSSLPLPRPPPPPPPPGTHSPESTRSCSTALLTLPRSSSREFTMNCSRESQCSLANWSNCSMLRPPLSLPAESTEPVSYQAWPPPCSPRRRLSWGILTSTRNIHAQLLANLADLATGALHGLGANKGRATGSVRGAGVSQQTVDITPSSRLTSPVGCLQREQQHLLHRLWAVRLGADEMACELESPTAHAAIECRVGDSLDADVEGGAQQTSVRRIDLLFETKGSPGKPAAASQVLASVWNQTAEVDELLTSREFGRLPVSASAKYCSLDVVRHAEHNGLLRVDHQADTRRNGNQPVQLPLGALDGRGQQGEVYRLTNPRLLDDSAKSQDLRHCAAMGPEPVLLWAQVRIQHGLQPRKQHPVEQLRCTGLKADASMVFKPSGARLLWNSDDVRRGPFVGRRLTEEHAVHHSGDLSGHTGDAQRLDGHLVRTQRFPARVVLKSTRFERGLVVMRFLGPRTATPLALSLMVLTLMLQSLLVPTYALSTSCSSPWQLDLEVLFKGDSAAGSRRSMLGLSDEESAQLLLTTSGDAKLGLKSSASLNEEAEIAASTGRLPRHRWVNLTVRLSTNSDGSDTVWLLLVDGVPSARAPTTTPPLLIGPLRVTWLLGKNDTGTVVRNTFVTSGCNATPERLVGGANWPYFDNCVGKSNNCPVGCECRATDGDNVCSCPKATAGCPQERYSLRFASPSLSNASFDVFGDGVTFSGIAGVSLTEGANYLTLRPSAAGQSRCLANGACASCGFYIRLVFKTGLGHQDFALLYAGTLGLSVGVDSSNRLIASLVSKDAEGRWYRWTVTGGVVAENEWSLAEIAWHPAMTGGLRLELNGHRVGQSTGTEMSAALPWESQPKDWYLGRDPVSPAKPVIEDKKLTVLSLLALSADGMTIMEAKNSSSIGGAVHMVSVSFENDVESGYMLHFSFPAGIRVEDGVQRLPGVFGRALRLPGSTNSFVKIQAGHSCLTDLQWCHQGLTVRLWLRPLGGSVSGGESILLSARGYEVVIQSARLIVRARTDESVWVSRGQRLTFNAWQLIEFSWERRQGLQVYINGSLVDSMAVPTADFSTKAGLSADTAIYLGSAVNVRGRSSPNCDIDELQLWEASRDELIARRKLTLVVEPNAYIWDGIARHRFVGGTASPSVQAVVRGYPRVETAPPGMGTGLRMSLDRDSIVFNENIVCLGDPLNYCPEGFAMVLPLKFEGPVSNVPIISSDTLEVSADATRLIVQFRLSRHIWKAALPASRIPDGTWFVMSISWQLHEGLLVYINDALVTSAYQAGLHDARDAGEELIVGSNPRFAYTRQVMHIGTITWWNARYSYVLNRAALRMRTDYPAVNIIDGPGNYQNQQPATPVQMARIGRSGQIIYRFSGVPDNYDQSLNLTFATRERNALLWHSFREPNTTITVFLKDGNLKIVYERVEDTRSSVAAISHTTKEEITVKLDSMNIADGYPHNVFIQKLGDTLDITIDRRGFERHRVSNEGFWLVPDRGMVHVAEHRALPEYPGFVGDLSGLYVRVGSRLRWNLLENIGGRNPRPDVPFSINGDVRIVYERPPPPDRGSSGGSGGSTGGGSPGSGGVRPGGGGSGGVRPGGGGSGGVRPGGVLFYAGYDGGPTGRNSFLLLEIFDGVFYLVVGPPSMEVVTDERYRFRLSADGQLVDDLISHKVRLWIDGRRPAVEFEGVRKSLGDESQLENDWLFNTFTYIGFDAEDRLPFLCWSRVRFQGCINYIMTGDESDQTSWFYMQPENLVEHQADITGRKSNCHLPKMLPCNEPVLNITRHPVDLCFSMDKYGMTSSDTCSNRWRKNHEVIDNVGALTSGSGQMPTKNFFCDCRHSKFTRATPDDNEFSFVGAPCIRSAPLMVLDGNERYLVARFRGASSHLETRHDDISIRFKTSERTGCIFKAFRMEPNIFLEAYLDDGSPVIATNMHFSGREDRFLDSSANQVLRASYTGPRRGYNDDRWHTLIIKRRANYLAFYVDDDRPGMEFQKG</sequence>
<dbReference type="Gene3D" id="2.60.120.200">
    <property type="match status" value="3"/>
</dbReference>
<dbReference type="WBParaSite" id="maker-uti_cns_0009792-snap-gene-0.2-mRNA-1">
    <property type="protein sequence ID" value="maker-uti_cns_0009792-snap-gene-0.2-mRNA-1"/>
    <property type="gene ID" value="maker-uti_cns_0009792-snap-gene-0.2"/>
</dbReference>
<proteinExistence type="predicted"/>
<feature type="region of interest" description="Disordered" evidence="1">
    <location>
        <begin position="433"/>
        <end position="452"/>
    </location>
</feature>
<organism evidence="3 4">
    <name type="scientific">Macrostomum lignano</name>
    <dbReference type="NCBI Taxonomy" id="282301"/>
    <lineage>
        <taxon>Eukaryota</taxon>
        <taxon>Metazoa</taxon>
        <taxon>Spiralia</taxon>
        <taxon>Lophotrochozoa</taxon>
        <taxon>Platyhelminthes</taxon>
        <taxon>Rhabditophora</taxon>
        <taxon>Macrostomorpha</taxon>
        <taxon>Macrostomida</taxon>
        <taxon>Macrostomidae</taxon>
        <taxon>Macrostomum</taxon>
    </lineage>
</organism>
<dbReference type="InterPro" id="IPR013320">
    <property type="entry name" value="ConA-like_dom_sf"/>
</dbReference>
<evidence type="ECO:0000256" key="1">
    <source>
        <dbReference type="SAM" id="MobiDB-lite"/>
    </source>
</evidence>
<feature type="region of interest" description="Disordered" evidence="1">
    <location>
        <begin position="524"/>
        <end position="573"/>
    </location>
</feature>
<accession>A0A1I8I4R6</accession>
<name>A0A1I8I4R6_9PLAT</name>
<feature type="region of interest" description="Disordered" evidence="1">
    <location>
        <begin position="2085"/>
        <end position="2131"/>
    </location>
</feature>
<feature type="domain" description="Laminin G" evidence="2">
    <location>
        <begin position="1912"/>
        <end position="2054"/>
    </location>
</feature>
<evidence type="ECO:0000313" key="4">
    <source>
        <dbReference type="WBParaSite" id="maker-uti_cns_0009792-snap-gene-0.2-mRNA-1"/>
    </source>
</evidence>
<evidence type="ECO:0000313" key="3">
    <source>
        <dbReference type="Proteomes" id="UP000095280"/>
    </source>
</evidence>
<feature type="region of interest" description="Disordered" evidence="1">
    <location>
        <begin position="301"/>
        <end position="329"/>
    </location>
</feature>
<dbReference type="SUPFAM" id="SSF49899">
    <property type="entry name" value="Concanavalin A-like lectins/glucanases"/>
    <property type="match status" value="5"/>
</dbReference>
<evidence type="ECO:0000259" key="2">
    <source>
        <dbReference type="SMART" id="SM00282"/>
    </source>
</evidence>
<dbReference type="CDD" id="cd00110">
    <property type="entry name" value="LamG"/>
    <property type="match status" value="1"/>
</dbReference>
<feature type="compositionally biased region" description="Pro residues" evidence="1">
    <location>
        <begin position="530"/>
        <end position="540"/>
    </location>
</feature>
<protein>
    <submittedName>
        <fullName evidence="4">LAM_G_DOMAIN domain-containing protein</fullName>
    </submittedName>
</protein>
<dbReference type="Proteomes" id="UP000095280">
    <property type="component" value="Unplaced"/>
</dbReference>
<dbReference type="Pfam" id="PF02210">
    <property type="entry name" value="Laminin_G_2"/>
    <property type="match status" value="1"/>
</dbReference>
<dbReference type="Pfam" id="PF13385">
    <property type="entry name" value="Laminin_G_3"/>
    <property type="match status" value="1"/>
</dbReference>
<feature type="compositionally biased region" description="Gly residues" evidence="1">
    <location>
        <begin position="2096"/>
        <end position="2131"/>
    </location>
</feature>
<feature type="region of interest" description="Disordered" evidence="1">
    <location>
        <begin position="344"/>
        <end position="364"/>
    </location>
</feature>
<feature type="compositionally biased region" description="Pro residues" evidence="1">
    <location>
        <begin position="552"/>
        <end position="564"/>
    </location>
</feature>
<dbReference type="SMART" id="SM00282">
    <property type="entry name" value="LamG"/>
    <property type="match status" value="1"/>
</dbReference>